<dbReference type="Gene3D" id="3.40.630.30">
    <property type="match status" value="1"/>
</dbReference>
<keyword evidence="1 5" id="KW-0808">Transferase</keyword>
<dbReference type="InterPro" id="IPR051531">
    <property type="entry name" value="N-acetyltransferase"/>
</dbReference>
<evidence type="ECO:0000313" key="6">
    <source>
        <dbReference type="Proteomes" id="UP000294028"/>
    </source>
</evidence>
<protein>
    <submittedName>
        <fullName evidence="5">N-acetyltransferase</fullName>
    </submittedName>
</protein>
<dbReference type="GO" id="GO:0016747">
    <property type="term" value="F:acyltransferase activity, transferring groups other than amino-acyl groups"/>
    <property type="evidence" value="ECO:0007669"/>
    <property type="project" value="InterPro"/>
</dbReference>
<evidence type="ECO:0000256" key="2">
    <source>
        <dbReference type="ARBA" id="ARBA00023315"/>
    </source>
</evidence>
<feature type="domain" description="N-acetyltransferase" evidence="4">
    <location>
        <begin position="12"/>
        <end position="176"/>
    </location>
</feature>
<dbReference type="RefSeq" id="WP_129782946.1">
    <property type="nucleotide sequence ID" value="NZ_RZHH01000001.1"/>
</dbReference>
<dbReference type="AlphaFoldDB" id="A0A482TDN2"/>
<dbReference type="InterPro" id="IPR016181">
    <property type="entry name" value="Acyl_CoA_acyltransferase"/>
</dbReference>
<dbReference type="Pfam" id="PF13302">
    <property type="entry name" value="Acetyltransf_3"/>
    <property type="match status" value="1"/>
</dbReference>
<dbReference type="SUPFAM" id="SSF55729">
    <property type="entry name" value="Acyl-CoA N-acyltransferases (Nat)"/>
    <property type="match status" value="1"/>
</dbReference>
<dbReference type="PANTHER" id="PTHR43792">
    <property type="entry name" value="GNAT FAMILY, PUTATIVE (AFU_ORTHOLOGUE AFUA_3G00765)-RELATED-RELATED"/>
    <property type="match status" value="1"/>
</dbReference>
<dbReference type="Proteomes" id="UP000294028">
    <property type="component" value="Unassembled WGS sequence"/>
</dbReference>
<evidence type="ECO:0000256" key="1">
    <source>
        <dbReference type="ARBA" id="ARBA00022679"/>
    </source>
</evidence>
<reference evidence="5 6" key="1">
    <citation type="submission" date="2018-12" db="EMBL/GenBank/DDBJ databases">
        <title>Genome analysis provides insights into bioremediation potentialities of Halogeometricum borinquense strain N11.</title>
        <authorList>
            <person name="Najjari A."/>
            <person name="Youssef N."/>
            <person name="Fhoula I."/>
            <person name="Ben Dhia O."/>
            <person name="Mahjoubi M."/>
            <person name="Ouzari H.I."/>
            <person name="Cherif A."/>
        </authorList>
    </citation>
    <scope>NUCLEOTIDE SEQUENCE [LARGE SCALE GENOMIC DNA]</scope>
    <source>
        <strain evidence="5 6">N11</strain>
    </source>
</reference>
<organism evidence="5 6">
    <name type="scientific">Halogeometricum borinquense</name>
    <dbReference type="NCBI Taxonomy" id="60847"/>
    <lineage>
        <taxon>Archaea</taxon>
        <taxon>Methanobacteriati</taxon>
        <taxon>Methanobacteriota</taxon>
        <taxon>Stenosarchaea group</taxon>
        <taxon>Halobacteria</taxon>
        <taxon>Halobacteriales</taxon>
        <taxon>Haloferacaceae</taxon>
        <taxon>Halogeometricum</taxon>
    </lineage>
</organism>
<gene>
    <name evidence="5" type="ORF">ELS19_00025</name>
</gene>
<keyword evidence="2" id="KW-0012">Acyltransferase</keyword>
<dbReference type="PANTHER" id="PTHR43792:SF8">
    <property type="entry name" value="[RIBOSOMAL PROTEIN US5]-ALANINE N-ACETYLTRANSFERASE"/>
    <property type="match status" value="1"/>
</dbReference>
<name>A0A482TDN2_9EURY</name>
<evidence type="ECO:0000259" key="4">
    <source>
        <dbReference type="PROSITE" id="PS51186"/>
    </source>
</evidence>
<evidence type="ECO:0000313" key="5">
    <source>
        <dbReference type="EMBL" id="RYJ19436.1"/>
    </source>
</evidence>
<comment type="similarity">
    <text evidence="3">Belongs to the acetyltransferase family. RimJ subfamily.</text>
</comment>
<sequence length="183" mass="20669">MSGPVFLDGDGVALCPADQSDLNFLRTHENDPRVRKTRTVRFPTSTDHATTRLGGTMGRNEETVGLVIRADDESVGFVYLLREDPNAIDFRYAELAYWIAYEHWDAGYATAAAKTMVKYGFDELGLHRITASTLASNESSKRVLEKVGFEREGVAREEVYTDGEWHDRIRYGLLADEWRADNS</sequence>
<dbReference type="EMBL" id="RZHH01000001">
    <property type="protein sequence ID" value="RYJ19436.1"/>
    <property type="molecule type" value="Genomic_DNA"/>
</dbReference>
<comment type="caution">
    <text evidence="5">The sequence shown here is derived from an EMBL/GenBank/DDBJ whole genome shotgun (WGS) entry which is preliminary data.</text>
</comment>
<dbReference type="PROSITE" id="PS51186">
    <property type="entry name" value="GNAT"/>
    <property type="match status" value="1"/>
</dbReference>
<evidence type="ECO:0000256" key="3">
    <source>
        <dbReference type="ARBA" id="ARBA00038502"/>
    </source>
</evidence>
<dbReference type="InterPro" id="IPR000182">
    <property type="entry name" value="GNAT_dom"/>
</dbReference>
<accession>A0A482TDN2</accession>
<proteinExistence type="inferred from homology"/>